<organism evidence="3 4">
    <name type="scientific">Micromonospora olivasterospora</name>
    <dbReference type="NCBI Taxonomy" id="1880"/>
    <lineage>
        <taxon>Bacteria</taxon>
        <taxon>Bacillati</taxon>
        <taxon>Actinomycetota</taxon>
        <taxon>Actinomycetes</taxon>
        <taxon>Micromonosporales</taxon>
        <taxon>Micromonosporaceae</taxon>
        <taxon>Micromonospora</taxon>
    </lineage>
</organism>
<sequence>MTDGDCGATVLANYEMTWSGRSPTSTSRSASTCSPDGRVLQTDRRGGVRLHDTKTNTTKVLAQIPVCTHSEDGMYGPAVDNDFATNRWVYL</sequence>
<evidence type="ECO:0000259" key="2">
    <source>
        <dbReference type="Pfam" id="PF07995"/>
    </source>
</evidence>
<dbReference type="RefSeq" id="WP_145773167.1">
    <property type="nucleotide sequence ID" value="NZ_BAAATQ010000280.1"/>
</dbReference>
<name>A0A562I563_MICOL</name>
<feature type="region of interest" description="Disordered" evidence="1">
    <location>
        <begin position="18"/>
        <end position="41"/>
    </location>
</feature>
<comment type="caution">
    <text evidence="3">The sequence shown here is derived from an EMBL/GenBank/DDBJ whole genome shotgun (WGS) entry which is preliminary data.</text>
</comment>
<evidence type="ECO:0000313" key="4">
    <source>
        <dbReference type="Proteomes" id="UP000319825"/>
    </source>
</evidence>
<feature type="compositionally biased region" description="Low complexity" evidence="1">
    <location>
        <begin position="18"/>
        <end position="34"/>
    </location>
</feature>
<gene>
    <name evidence="3" type="ORF">JD77_00899</name>
</gene>
<dbReference type="EMBL" id="VLKE01000001">
    <property type="protein sequence ID" value="TWH65956.1"/>
    <property type="molecule type" value="Genomic_DNA"/>
</dbReference>
<protein>
    <submittedName>
        <fullName evidence="3">Glucose/sorbosone dehydrogenase</fullName>
    </submittedName>
</protein>
<accession>A0A562I563</accession>
<dbReference type="Gene3D" id="2.120.10.30">
    <property type="entry name" value="TolB, C-terminal domain"/>
    <property type="match status" value="1"/>
</dbReference>
<dbReference type="AlphaFoldDB" id="A0A562I563"/>
<evidence type="ECO:0000313" key="3">
    <source>
        <dbReference type="EMBL" id="TWH65956.1"/>
    </source>
</evidence>
<keyword evidence="4" id="KW-1185">Reference proteome</keyword>
<dbReference type="InterPro" id="IPR011042">
    <property type="entry name" value="6-blade_b-propeller_TolB-like"/>
</dbReference>
<evidence type="ECO:0000256" key="1">
    <source>
        <dbReference type="SAM" id="MobiDB-lite"/>
    </source>
</evidence>
<dbReference type="Pfam" id="PF07995">
    <property type="entry name" value="GSDH"/>
    <property type="match status" value="1"/>
</dbReference>
<dbReference type="InterPro" id="IPR012938">
    <property type="entry name" value="Glc/Sorbosone_DH"/>
</dbReference>
<reference evidence="3 4" key="1">
    <citation type="submission" date="2019-07" db="EMBL/GenBank/DDBJ databases">
        <title>R&amp;d 2014.</title>
        <authorList>
            <person name="Klenk H.-P."/>
        </authorList>
    </citation>
    <scope>NUCLEOTIDE SEQUENCE [LARGE SCALE GENOMIC DNA]</scope>
    <source>
        <strain evidence="3 4">DSM 43868</strain>
    </source>
</reference>
<dbReference type="Proteomes" id="UP000319825">
    <property type="component" value="Unassembled WGS sequence"/>
</dbReference>
<feature type="domain" description="Glucose/Sorbosone dehydrogenase" evidence="2">
    <location>
        <begin position="33"/>
        <end position="91"/>
    </location>
</feature>
<proteinExistence type="predicted"/>